<reference evidence="1 2" key="1">
    <citation type="journal article" date="2018" name="G3 (Bethesda)">
        <title>Phylogenetic and Phylogenomic Definition of Rhizopus Species.</title>
        <authorList>
            <person name="Gryganskyi A.P."/>
            <person name="Golan J."/>
            <person name="Dolatabadi S."/>
            <person name="Mondo S."/>
            <person name="Robb S."/>
            <person name="Idnurm A."/>
            <person name="Muszewska A."/>
            <person name="Steczkiewicz K."/>
            <person name="Masonjones S."/>
            <person name="Liao H.L."/>
            <person name="Gajdeczka M.T."/>
            <person name="Anike F."/>
            <person name="Vuek A."/>
            <person name="Anishchenko I.M."/>
            <person name="Voigt K."/>
            <person name="de Hoog G.S."/>
            <person name="Smith M.E."/>
            <person name="Heitman J."/>
            <person name="Vilgalys R."/>
            <person name="Stajich J.E."/>
        </authorList>
    </citation>
    <scope>NUCLEOTIDE SEQUENCE [LARGE SCALE GENOMIC DNA]</scope>
    <source>
        <strain evidence="1 2">LSU 92-RS-03</strain>
    </source>
</reference>
<evidence type="ECO:0000313" key="2">
    <source>
        <dbReference type="Proteomes" id="UP000253551"/>
    </source>
</evidence>
<dbReference type="Proteomes" id="UP000253551">
    <property type="component" value="Unassembled WGS sequence"/>
</dbReference>
<dbReference type="AlphaFoldDB" id="A0A367KVY4"/>
<evidence type="ECO:0000313" key="1">
    <source>
        <dbReference type="EMBL" id="RCI06270.1"/>
    </source>
</evidence>
<gene>
    <name evidence="1" type="ORF">CU098_006228</name>
</gene>
<comment type="caution">
    <text evidence="1">The sequence shown here is derived from an EMBL/GenBank/DDBJ whole genome shotgun (WGS) entry which is preliminary data.</text>
</comment>
<keyword evidence="2" id="KW-1185">Reference proteome</keyword>
<dbReference type="STRING" id="4846.A0A367KVY4"/>
<sequence length="283" mass="32445">MHEIISLSQKSDTMLTGLSYNSSLLIPLIKSHVGTYTKLIEQLRPLTDLQNLSRLKDMYMSDRVPEADLLILSVRAKRREYLLHLLALDVMSNNHAAHYGKNWKRAILVNRQLVSEYSKFNQQLSELTPSKASTLVTEPKTIKSTLKAHTISLPATTIDPFTDKTCVSLMQRIATVERQMDESQSKLFACRQDIKYLSSGRASTQSLNRISKRFTNIDDTMTKMMNQWVESKATLDYLLEEQQHREDIALPSPPSSPVGREVQRSFSLNQGDMRRRNRSSYHL</sequence>
<proteinExistence type="predicted"/>
<organism evidence="1 2">
    <name type="scientific">Rhizopus stolonifer</name>
    <name type="common">Rhizopus nigricans</name>
    <dbReference type="NCBI Taxonomy" id="4846"/>
    <lineage>
        <taxon>Eukaryota</taxon>
        <taxon>Fungi</taxon>
        <taxon>Fungi incertae sedis</taxon>
        <taxon>Mucoromycota</taxon>
        <taxon>Mucoromycotina</taxon>
        <taxon>Mucoromycetes</taxon>
        <taxon>Mucorales</taxon>
        <taxon>Mucorineae</taxon>
        <taxon>Rhizopodaceae</taxon>
        <taxon>Rhizopus</taxon>
    </lineage>
</organism>
<dbReference type="EMBL" id="PJQM01000190">
    <property type="protein sequence ID" value="RCI06270.1"/>
    <property type="molecule type" value="Genomic_DNA"/>
</dbReference>
<name>A0A367KVY4_RHIST</name>
<dbReference type="OrthoDB" id="2289371at2759"/>
<accession>A0A367KVY4</accession>
<protein>
    <submittedName>
        <fullName evidence="1">Uncharacterized protein</fullName>
    </submittedName>
</protein>